<proteinExistence type="predicted"/>
<organism evidence="2 3">
    <name type="scientific">Hapsidospora chrysogenum (strain ATCC 11550 / CBS 779.69 / DSM 880 / IAM 14645 / JCM 23072 / IMI 49137)</name>
    <name type="common">Acremonium chrysogenum</name>
    <dbReference type="NCBI Taxonomy" id="857340"/>
    <lineage>
        <taxon>Eukaryota</taxon>
        <taxon>Fungi</taxon>
        <taxon>Dikarya</taxon>
        <taxon>Ascomycota</taxon>
        <taxon>Pezizomycotina</taxon>
        <taxon>Sordariomycetes</taxon>
        <taxon>Hypocreomycetidae</taxon>
        <taxon>Hypocreales</taxon>
        <taxon>Bionectriaceae</taxon>
        <taxon>Hapsidospora</taxon>
    </lineage>
</organism>
<keyword evidence="3" id="KW-1185">Reference proteome</keyword>
<protein>
    <submittedName>
        <fullName evidence="2">Uncharacterized protein</fullName>
    </submittedName>
</protein>
<evidence type="ECO:0000256" key="1">
    <source>
        <dbReference type="SAM" id="MobiDB-lite"/>
    </source>
</evidence>
<gene>
    <name evidence="2" type="ORF">ACRE_019180</name>
</gene>
<name>A0A086TD13_HAPC1</name>
<evidence type="ECO:0000313" key="2">
    <source>
        <dbReference type="EMBL" id="KFH47245.1"/>
    </source>
</evidence>
<dbReference type="Proteomes" id="UP000029964">
    <property type="component" value="Unassembled WGS sequence"/>
</dbReference>
<dbReference type="HOGENOM" id="CLU_2793366_0_0_1"/>
<comment type="caution">
    <text evidence="2">The sequence shown here is derived from an EMBL/GenBank/DDBJ whole genome shotgun (WGS) entry which is preliminary data.</text>
</comment>
<feature type="region of interest" description="Disordered" evidence="1">
    <location>
        <begin position="34"/>
        <end position="68"/>
    </location>
</feature>
<evidence type="ECO:0000313" key="3">
    <source>
        <dbReference type="Proteomes" id="UP000029964"/>
    </source>
</evidence>
<dbReference type="EMBL" id="JPKY01000011">
    <property type="protein sequence ID" value="KFH47245.1"/>
    <property type="molecule type" value="Genomic_DNA"/>
</dbReference>
<sequence>MTGRRQFLHSYNGQYAAAPSLMLRFLEPSLANFSKQAQSGPPPDVGTLRPLSSSITRVTSHRTPPIAA</sequence>
<dbReference type="AlphaFoldDB" id="A0A086TD13"/>
<accession>A0A086TD13</accession>
<reference evidence="3" key="1">
    <citation type="journal article" date="2014" name="Genome Announc.">
        <title>Genome sequence and annotation of Acremonium chrysogenum, producer of the beta-lactam antibiotic cephalosporin C.</title>
        <authorList>
            <person name="Terfehr D."/>
            <person name="Dahlmann T.A."/>
            <person name="Specht T."/>
            <person name="Zadra I."/>
            <person name="Kuernsteiner H."/>
            <person name="Kueck U."/>
        </authorList>
    </citation>
    <scope>NUCLEOTIDE SEQUENCE [LARGE SCALE GENOMIC DNA]</scope>
    <source>
        <strain evidence="3">ATCC 11550 / CBS 779.69 / DSM 880 / IAM 14645 / JCM 23072 / IMI 49137</strain>
    </source>
</reference>
<feature type="compositionally biased region" description="Polar residues" evidence="1">
    <location>
        <begin position="50"/>
        <end position="62"/>
    </location>
</feature>